<keyword evidence="4" id="KW-1185">Reference proteome</keyword>
<feature type="domain" description="Gliding motility protein GldL-like N-terminal" evidence="2">
    <location>
        <begin position="19"/>
        <end position="78"/>
    </location>
</feature>
<dbReference type="KEGG" id="ptan:CRYO30217_02456"/>
<feature type="transmembrane region" description="Helical" evidence="1">
    <location>
        <begin position="18"/>
        <end position="37"/>
    </location>
</feature>
<dbReference type="NCBIfam" id="TIGR03513">
    <property type="entry name" value="GldL_gliding"/>
    <property type="match status" value="1"/>
</dbReference>
<accession>A0A916JNR2</accession>
<dbReference type="Proteomes" id="UP000683507">
    <property type="component" value="Chromosome"/>
</dbReference>
<dbReference type="AlphaFoldDB" id="A0A916JNR2"/>
<keyword evidence="1" id="KW-0812">Transmembrane</keyword>
<evidence type="ECO:0000313" key="3">
    <source>
        <dbReference type="EMBL" id="CAG5084400.1"/>
    </source>
</evidence>
<evidence type="ECO:0000313" key="4">
    <source>
        <dbReference type="Proteomes" id="UP000683507"/>
    </source>
</evidence>
<evidence type="ECO:0000256" key="1">
    <source>
        <dbReference type="SAM" id="Phobius"/>
    </source>
</evidence>
<dbReference type="RefSeq" id="WP_258542685.1">
    <property type="nucleotide sequence ID" value="NZ_OU015584.1"/>
</dbReference>
<sequence length="277" mass="29718">MSGNGFFASKRFKNIMKFVYGWGGAIVIVGALFKILHLPGANIMLIVGLLTEAAIFFISAFEPLHEEVDWTLVYPELAMGHAQDTHDALPEVEDLEEIEEGDDLSVVEQLDSMLAEAKIEPELIQSLGDGLRSLSSTASGMGDLSKATAATDEFVGNIQSASSKVGALSDAYAKASESLMGLANTEDAGTSFGEQMTKVSGNLAALNNVYEMQLKGATEHLNATEQMYGGITELMTNLHSSLDDTKKYKETMAELSKNLTALNTVYGNMLNAMNVNA</sequence>
<protein>
    <recommendedName>
        <fullName evidence="2">Gliding motility protein GldL-like N-terminal domain-containing protein</fullName>
    </recommendedName>
</protein>
<dbReference type="InterPro" id="IPR019852">
    <property type="entry name" value="Motility-assoc_prot_GldL"/>
</dbReference>
<name>A0A916JNR2_9FLAO</name>
<reference evidence="3" key="1">
    <citation type="submission" date="2021-04" db="EMBL/GenBank/DDBJ databases">
        <authorList>
            <person name="Rodrigo-Torres L."/>
            <person name="Arahal R. D."/>
            <person name="Lucena T."/>
        </authorList>
    </citation>
    <scope>NUCLEOTIDE SEQUENCE</scope>
    <source>
        <strain evidence="3">AS29M-1</strain>
    </source>
</reference>
<dbReference type="Pfam" id="PF22827">
    <property type="entry name" value="GldL_N"/>
    <property type="match status" value="1"/>
</dbReference>
<keyword evidence="1" id="KW-0472">Membrane</keyword>
<keyword evidence="1" id="KW-1133">Transmembrane helix</keyword>
<gene>
    <name evidence="3" type="ORF">CRYO30217_02456</name>
</gene>
<organism evidence="3 4">
    <name type="scientific">Parvicella tangerina</name>
    <dbReference type="NCBI Taxonomy" id="2829795"/>
    <lineage>
        <taxon>Bacteria</taxon>
        <taxon>Pseudomonadati</taxon>
        <taxon>Bacteroidota</taxon>
        <taxon>Flavobacteriia</taxon>
        <taxon>Flavobacteriales</taxon>
        <taxon>Parvicellaceae</taxon>
        <taxon>Parvicella</taxon>
    </lineage>
</organism>
<dbReference type="InterPro" id="IPR055087">
    <property type="entry name" value="GldL-like_N"/>
</dbReference>
<dbReference type="EMBL" id="OU015584">
    <property type="protein sequence ID" value="CAG5084400.1"/>
    <property type="molecule type" value="Genomic_DNA"/>
</dbReference>
<evidence type="ECO:0000259" key="2">
    <source>
        <dbReference type="Pfam" id="PF22827"/>
    </source>
</evidence>
<proteinExistence type="predicted"/>